<name>A0A9W9YLD6_9CNID</name>
<protein>
    <submittedName>
        <fullName evidence="2">Uncharacterized protein</fullName>
    </submittedName>
</protein>
<dbReference type="OrthoDB" id="5951060at2759"/>
<keyword evidence="3" id="KW-1185">Reference proteome</keyword>
<reference evidence="2" key="1">
    <citation type="submission" date="2023-01" db="EMBL/GenBank/DDBJ databases">
        <title>Genome assembly of the deep-sea coral Lophelia pertusa.</title>
        <authorList>
            <person name="Herrera S."/>
            <person name="Cordes E."/>
        </authorList>
    </citation>
    <scope>NUCLEOTIDE SEQUENCE</scope>
    <source>
        <strain evidence="2">USNM1676648</strain>
        <tissue evidence="2">Polyp</tissue>
    </source>
</reference>
<evidence type="ECO:0000313" key="2">
    <source>
        <dbReference type="EMBL" id="KAJ7354783.1"/>
    </source>
</evidence>
<dbReference type="EMBL" id="MU827333">
    <property type="protein sequence ID" value="KAJ7354783.1"/>
    <property type="molecule type" value="Genomic_DNA"/>
</dbReference>
<organism evidence="2 3">
    <name type="scientific">Desmophyllum pertusum</name>
    <dbReference type="NCBI Taxonomy" id="174260"/>
    <lineage>
        <taxon>Eukaryota</taxon>
        <taxon>Metazoa</taxon>
        <taxon>Cnidaria</taxon>
        <taxon>Anthozoa</taxon>
        <taxon>Hexacorallia</taxon>
        <taxon>Scleractinia</taxon>
        <taxon>Caryophylliina</taxon>
        <taxon>Caryophylliidae</taxon>
        <taxon>Desmophyllum</taxon>
    </lineage>
</organism>
<feature type="region of interest" description="Disordered" evidence="1">
    <location>
        <begin position="118"/>
        <end position="143"/>
    </location>
</feature>
<sequence>MEAIRNGQWYVVCDLNRVLEELVKICNVMKKAVQFITAQAEEGNLSNEGLAKMIVTLTYTMTRIEDNVHKLVQFMRQLILTFDKVILVMHNNIMAEHEAVKDMLNKVVQPYRHQLSESTKHLVKKKKTKSTKPQPKCIESELL</sequence>
<comment type="caution">
    <text evidence="2">The sequence shown here is derived from an EMBL/GenBank/DDBJ whole genome shotgun (WGS) entry which is preliminary data.</text>
</comment>
<dbReference type="Proteomes" id="UP001163046">
    <property type="component" value="Unassembled WGS sequence"/>
</dbReference>
<evidence type="ECO:0000313" key="3">
    <source>
        <dbReference type="Proteomes" id="UP001163046"/>
    </source>
</evidence>
<feature type="compositionally biased region" description="Basic residues" evidence="1">
    <location>
        <begin position="121"/>
        <end position="130"/>
    </location>
</feature>
<gene>
    <name evidence="2" type="ORF">OS493_030200</name>
</gene>
<dbReference type="AlphaFoldDB" id="A0A9W9YLD6"/>
<evidence type="ECO:0000256" key="1">
    <source>
        <dbReference type="SAM" id="MobiDB-lite"/>
    </source>
</evidence>
<proteinExistence type="predicted"/>
<accession>A0A9W9YLD6</accession>